<feature type="transmembrane region" description="Helical" evidence="1">
    <location>
        <begin position="372"/>
        <end position="394"/>
    </location>
</feature>
<dbReference type="GO" id="GO:0016740">
    <property type="term" value="F:transferase activity"/>
    <property type="evidence" value="ECO:0007669"/>
    <property type="project" value="UniProtKB-KW"/>
</dbReference>
<evidence type="ECO:0000313" key="4">
    <source>
        <dbReference type="Proteomes" id="UP000642070"/>
    </source>
</evidence>
<evidence type="ECO:0000256" key="1">
    <source>
        <dbReference type="SAM" id="Phobius"/>
    </source>
</evidence>
<feature type="transmembrane region" description="Helical" evidence="1">
    <location>
        <begin position="307"/>
        <end position="324"/>
    </location>
</feature>
<comment type="caution">
    <text evidence="3">The sequence shown here is derived from an EMBL/GenBank/DDBJ whole genome shotgun (WGS) entry which is preliminary data.</text>
</comment>
<gene>
    <name evidence="3" type="ORF">GCM10007977_069290</name>
</gene>
<keyword evidence="4" id="KW-1185">Reference proteome</keyword>
<dbReference type="EMBL" id="BMPI01000040">
    <property type="protein sequence ID" value="GGM57790.1"/>
    <property type="molecule type" value="Genomic_DNA"/>
</dbReference>
<keyword evidence="1" id="KW-0812">Transmembrane</keyword>
<dbReference type="InterPro" id="IPR046278">
    <property type="entry name" value="DUF6311"/>
</dbReference>
<sequence>MKIGEKASRLFRAHAFDLSAVASYLLFAVVVLQHLWGNPRTRMLTDNTQDQIFFEWVLTHAARVVTHGESPIFTDEMNSPLGVNLMANTSILGLALPLSPVTLLFGAGVTFALVCTLALAGTATGWYLFLSRVVVRSKGAAYLGGLFCGFAPAMISQITGHPNIAGQYLIPFVIWAVFRLRDGSPVRRGLVLAALVVYQCFINEEILFLTACALAVFLLVYLRPREFLPAARAALPALGITAVVAGVLLAYPLFHQFFGPQAYRGLPDFVLKINTDLASFTEFSRRSIVGDPARIENMGGATEENTFFGWPLVGLLAAALVVLARHRAARALYATGIVFAVLSLGIVVKRHGAETSWHGPWEWVHKLPLFDSVVPTRLALVVTPVVGVIVALIADRLVVQPAAAAAGALDTEAPNAVERGAGQAAEEPAADRRPSPTAPILWAVALAVALVPLVPTPQPADERSTVPAFFTSGAWRGHIPEGGTVVVVPGGWWESLDAMRYATAANLDFSIAGGYFLAPDPNDPERQAMFGPAQPATMGLLAGVANDGAVPQVTPEQQEQARADARYWKATTIVLAEQHGNSDAIRQTVDQLYGAGQHVTDVWVWDVR</sequence>
<protein>
    <submittedName>
        <fullName evidence="3">Glycosyl transferase</fullName>
    </submittedName>
</protein>
<dbReference type="RefSeq" id="WP_190254220.1">
    <property type="nucleotide sequence ID" value="NZ_BMPI01000040.1"/>
</dbReference>
<accession>A0A917U4L2</accession>
<keyword evidence="1" id="KW-1133">Transmembrane helix</keyword>
<evidence type="ECO:0000313" key="3">
    <source>
        <dbReference type="EMBL" id="GGM57790.1"/>
    </source>
</evidence>
<evidence type="ECO:0000259" key="2">
    <source>
        <dbReference type="Pfam" id="PF19830"/>
    </source>
</evidence>
<feature type="transmembrane region" description="Helical" evidence="1">
    <location>
        <begin position="234"/>
        <end position="254"/>
    </location>
</feature>
<feature type="transmembrane region" description="Helical" evidence="1">
    <location>
        <begin position="206"/>
        <end position="222"/>
    </location>
</feature>
<organism evidence="3 4">
    <name type="scientific">Dactylosporangium sucinum</name>
    <dbReference type="NCBI Taxonomy" id="1424081"/>
    <lineage>
        <taxon>Bacteria</taxon>
        <taxon>Bacillati</taxon>
        <taxon>Actinomycetota</taxon>
        <taxon>Actinomycetes</taxon>
        <taxon>Micromonosporales</taxon>
        <taxon>Micromonosporaceae</taxon>
        <taxon>Dactylosporangium</taxon>
    </lineage>
</organism>
<feature type="transmembrane region" description="Helical" evidence="1">
    <location>
        <begin position="141"/>
        <end position="159"/>
    </location>
</feature>
<feature type="transmembrane region" description="Helical" evidence="1">
    <location>
        <begin position="15"/>
        <end position="36"/>
    </location>
</feature>
<reference evidence="3" key="1">
    <citation type="journal article" date="2014" name="Int. J. Syst. Evol. Microbiol.">
        <title>Complete genome sequence of Corynebacterium casei LMG S-19264T (=DSM 44701T), isolated from a smear-ripened cheese.</title>
        <authorList>
            <consortium name="US DOE Joint Genome Institute (JGI-PGF)"/>
            <person name="Walter F."/>
            <person name="Albersmeier A."/>
            <person name="Kalinowski J."/>
            <person name="Ruckert C."/>
        </authorList>
    </citation>
    <scope>NUCLEOTIDE SEQUENCE</scope>
    <source>
        <strain evidence="3">JCM 19831</strain>
    </source>
</reference>
<dbReference type="Pfam" id="PF19830">
    <property type="entry name" value="DUF6311"/>
    <property type="match status" value="1"/>
</dbReference>
<feature type="domain" description="DUF6311" evidence="2">
    <location>
        <begin position="71"/>
        <end position="344"/>
    </location>
</feature>
<proteinExistence type="predicted"/>
<dbReference type="AlphaFoldDB" id="A0A917U4L2"/>
<feature type="transmembrane region" description="Helical" evidence="1">
    <location>
        <begin position="103"/>
        <end position="129"/>
    </location>
</feature>
<name>A0A917U4L2_9ACTN</name>
<keyword evidence="3" id="KW-0808">Transferase</keyword>
<dbReference type="Proteomes" id="UP000642070">
    <property type="component" value="Unassembled WGS sequence"/>
</dbReference>
<keyword evidence="1" id="KW-0472">Membrane</keyword>
<reference evidence="3" key="2">
    <citation type="submission" date="2020-09" db="EMBL/GenBank/DDBJ databases">
        <authorList>
            <person name="Sun Q."/>
            <person name="Ohkuma M."/>
        </authorList>
    </citation>
    <scope>NUCLEOTIDE SEQUENCE</scope>
    <source>
        <strain evidence="3">JCM 19831</strain>
    </source>
</reference>
<feature type="transmembrane region" description="Helical" evidence="1">
    <location>
        <begin position="331"/>
        <end position="352"/>
    </location>
</feature>